<dbReference type="FunFam" id="3.30.70.270:FF:000020">
    <property type="entry name" value="Transposon Tf2-6 polyprotein-like Protein"/>
    <property type="match status" value="1"/>
</dbReference>
<dbReference type="AlphaFoldDB" id="A0A5N6PRJ4"/>
<evidence type="ECO:0000256" key="8">
    <source>
        <dbReference type="ARBA" id="ARBA00023268"/>
    </source>
</evidence>
<evidence type="ECO:0000256" key="3">
    <source>
        <dbReference type="ARBA" id="ARBA00022695"/>
    </source>
</evidence>
<dbReference type="Gene3D" id="3.10.10.10">
    <property type="entry name" value="HIV Type 1 Reverse Transcriptase, subunit A, domain 1"/>
    <property type="match status" value="1"/>
</dbReference>
<dbReference type="CDD" id="cd09274">
    <property type="entry name" value="RNase_HI_RT_Ty3"/>
    <property type="match status" value="1"/>
</dbReference>
<dbReference type="FunFam" id="3.30.70.270:FF:000003">
    <property type="entry name" value="Transposon Ty3-G Gag-Pol polyprotein"/>
    <property type="match status" value="1"/>
</dbReference>
<gene>
    <name evidence="11" type="ORF">E3N88_07068</name>
</gene>
<keyword evidence="8" id="KW-0511">Multifunctional enzyme</keyword>
<protein>
    <recommendedName>
        <fullName evidence="10">Reverse transcriptase domain-containing protein</fullName>
    </recommendedName>
</protein>
<sequence length="707" mass="79923">MKLEEANDPRGHQPVIDMSKRLRSTWGVKGGTTIHVDLISSSLEDTNKLLNKLCVQVGLLAKQPPPGPFNRGEDAGSSHNSTLGRHKPAPINLPWFAGTHPERWVAQANRYFTFYNIQESERMMISSFCFDVAATDWYDWIQRHSPILTWSSFTTVLIQRFRSKALEEPEGLLAKLQQTSTVEAYRNQFEEISNRAMLLLADFLLRCFISGLRSGIKQSVLIHRPSTLEDAMEMAQLHENRLLLEKGVGRLSLGSGKPILPTPSTGLTARPTGSNSSTGTNTAFGGQVGFRRLTPTEKQVKEMLQQGLIRPSNSPFSSPVLLVRKKDGTWRFCVDYRLLNGLTIRDKFPIPSIDELFDELHGAKYFSKLDLLAGDHQIRIKAGDEAKTAFRTHDGHYEFRVMPFGLTNAPSTFQRLMNDVFRPFLRKFVLVFFDDILVYSASWSTHLSHLRTVLQVLLDNHLVAKLSKCQFGQTSIAYLGHQISQEGLAVDPDKIKAIQQWPIPRNVKEVRGFLGLSGYYRHFISGYATLAGPLTDLLKKEMFLWTSKCTAAFNQLKQLLSSTPRLPDFSKPFTMETDASGVGIGAVLSQDKQPIAFFSQKLGPRMQHASTYQREMFAITQAVAKWRQYLLGRKFIILTDQESLKNLKDQVIQTPDQHKWLGKLLGFDFDILYRPGRLNTAAESQVQFMAYSSTSHEFLTSLRTEIA</sequence>
<dbReference type="InterPro" id="IPR050951">
    <property type="entry name" value="Retrovirus_Pol_polyprotein"/>
</dbReference>
<dbReference type="CDD" id="cd01647">
    <property type="entry name" value="RT_LTR"/>
    <property type="match status" value="1"/>
</dbReference>
<dbReference type="GO" id="GO:0003964">
    <property type="term" value="F:RNA-directed DNA polymerase activity"/>
    <property type="evidence" value="ECO:0007669"/>
    <property type="project" value="UniProtKB-KW"/>
</dbReference>
<organism evidence="11 12">
    <name type="scientific">Mikania micrantha</name>
    <name type="common">bitter vine</name>
    <dbReference type="NCBI Taxonomy" id="192012"/>
    <lineage>
        <taxon>Eukaryota</taxon>
        <taxon>Viridiplantae</taxon>
        <taxon>Streptophyta</taxon>
        <taxon>Embryophyta</taxon>
        <taxon>Tracheophyta</taxon>
        <taxon>Spermatophyta</taxon>
        <taxon>Magnoliopsida</taxon>
        <taxon>eudicotyledons</taxon>
        <taxon>Gunneridae</taxon>
        <taxon>Pentapetalae</taxon>
        <taxon>asterids</taxon>
        <taxon>campanulids</taxon>
        <taxon>Asterales</taxon>
        <taxon>Asteraceae</taxon>
        <taxon>Asteroideae</taxon>
        <taxon>Heliantheae alliance</taxon>
        <taxon>Eupatorieae</taxon>
        <taxon>Mikania</taxon>
    </lineage>
</organism>
<dbReference type="InterPro" id="IPR043128">
    <property type="entry name" value="Rev_trsase/Diguanyl_cyclase"/>
</dbReference>
<dbReference type="Proteomes" id="UP000326396">
    <property type="component" value="Linkage Group LG11"/>
</dbReference>
<feature type="compositionally biased region" description="Low complexity" evidence="9">
    <location>
        <begin position="272"/>
        <end position="282"/>
    </location>
</feature>
<dbReference type="GO" id="GO:0008233">
    <property type="term" value="F:peptidase activity"/>
    <property type="evidence" value="ECO:0007669"/>
    <property type="project" value="UniProtKB-KW"/>
</dbReference>
<evidence type="ECO:0000313" key="11">
    <source>
        <dbReference type="EMBL" id="KAD6796172.1"/>
    </source>
</evidence>
<dbReference type="InterPro" id="IPR043502">
    <property type="entry name" value="DNA/RNA_pol_sf"/>
</dbReference>
<evidence type="ECO:0000313" key="12">
    <source>
        <dbReference type="Proteomes" id="UP000326396"/>
    </source>
</evidence>
<dbReference type="Pfam" id="PF17919">
    <property type="entry name" value="RT_RNaseH_2"/>
    <property type="match status" value="1"/>
</dbReference>
<keyword evidence="5" id="KW-0255">Endonuclease</keyword>
<reference evidence="11 12" key="1">
    <citation type="submission" date="2019-05" db="EMBL/GenBank/DDBJ databases">
        <title>Mikania micrantha, genome provides insights into the molecular mechanism of rapid growth.</title>
        <authorList>
            <person name="Liu B."/>
        </authorList>
    </citation>
    <scope>NUCLEOTIDE SEQUENCE [LARGE SCALE GENOMIC DNA]</scope>
    <source>
        <strain evidence="11">NLD-2019</strain>
        <tissue evidence="11">Leaf</tissue>
    </source>
</reference>
<evidence type="ECO:0000256" key="6">
    <source>
        <dbReference type="ARBA" id="ARBA00022801"/>
    </source>
</evidence>
<feature type="region of interest" description="Disordered" evidence="9">
    <location>
        <begin position="260"/>
        <end position="287"/>
    </location>
</feature>
<dbReference type="PANTHER" id="PTHR37984:SF5">
    <property type="entry name" value="PROTEIN NYNRIN-LIKE"/>
    <property type="match status" value="1"/>
</dbReference>
<dbReference type="GO" id="GO:0004519">
    <property type="term" value="F:endonuclease activity"/>
    <property type="evidence" value="ECO:0007669"/>
    <property type="project" value="UniProtKB-KW"/>
</dbReference>
<keyword evidence="4" id="KW-0540">Nuclease</keyword>
<dbReference type="GO" id="GO:0006508">
    <property type="term" value="P:proteolysis"/>
    <property type="evidence" value="ECO:0007669"/>
    <property type="project" value="UniProtKB-KW"/>
</dbReference>
<accession>A0A5N6PRJ4</accession>
<proteinExistence type="predicted"/>
<dbReference type="InterPro" id="IPR041577">
    <property type="entry name" value="RT_RNaseH_2"/>
</dbReference>
<dbReference type="EMBL" id="SZYD01000003">
    <property type="protein sequence ID" value="KAD6796172.1"/>
    <property type="molecule type" value="Genomic_DNA"/>
</dbReference>
<dbReference type="PANTHER" id="PTHR37984">
    <property type="entry name" value="PROTEIN CBG26694"/>
    <property type="match status" value="1"/>
</dbReference>
<dbReference type="Gene3D" id="3.30.70.270">
    <property type="match status" value="2"/>
</dbReference>
<evidence type="ECO:0000256" key="2">
    <source>
        <dbReference type="ARBA" id="ARBA00022679"/>
    </source>
</evidence>
<dbReference type="InterPro" id="IPR045358">
    <property type="entry name" value="Ty3_capsid"/>
</dbReference>
<evidence type="ECO:0000256" key="7">
    <source>
        <dbReference type="ARBA" id="ARBA00022918"/>
    </source>
</evidence>
<keyword evidence="1" id="KW-0645">Protease</keyword>
<dbReference type="OrthoDB" id="8000983at2759"/>
<evidence type="ECO:0000256" key="1">
    <source>
        <dbReference type="ARBA" id="ARBA00022670"/>
    </source>
</evidence>
<dbReference type="InterPro" id="IPR000477">
    <property type="entry name" value="RT_dom"/>
</dbReference>
<keyword evidence="7" id="KW-0695">RNA-directed DNA polymerase</keyword>
<keyword evidence="2" id="KW-0808">Transferase</keyword>
<evidence type="ECO:0000256" key="5">
    <source>
        <dbReference type="ARBA" id="ARBA00022759"/>
    </source>
</evidence>
<dbReference type="SUPFAM" id="SSF56672">
    <property type="entry name" value="DNA/RNA polymerases"/>
    <property type="match status" value="1"/>
</dbReference>
<feature type="region of interest" description="Disordered" evidence="9">
    <location>
        <begin position="65"/>
        <end position="84"/>
    </location>
</feature>
<keyword evidence="6" id="KW-0378">Hydrolase</keyword>
<evidence type="ECO:0000256" key="9">
    <source>
        <dbReference type="SAM" id="MobiDB-lite"/>
    </source>
</evidence>
<keyword evidence="12" id="KW-1185">Reference proteome</keyword>
<evidence type="ECO:0000256" key="4">
    <source>
        <dbReference type="ARBA" id="ARBA00022722"/>
    </source>
</evidence>
<dbReference type="Pfam" id="PF00078">
    <property type="entry name" value="RVT_1"/>
    <property type="match status" value="1"/>
</dbReference>
<dbReference type="PROSITE" id="PS50878">
    <property type="entry name" value="RT_POL"/>
    <property type="match status" value="1"/>
</dbReference>
<keyword evidence="3" id="KW-0548">Nucleotidyltransferase</keyword>
<dbReference type="FunFam" id="3.10.10.10:FF:000007">
    <property type="entry name" value="Retrovirus-related Pol polyprotein from transposon 17.6-like Protein"/>
    <property type="match status" value="1"/>
</dbReference>
<evidence type="ECO:0000259" key="10">
    <source>
        <dbReference type="PROSITE" id="PS50878"/>
    </source>
</evidence>
<feature type="domain" description="Reverse transcriptase" evidence="10">
    <location>
        <begin position="304"/>
        <end position="483"/>
    </location>
</feature>
<dbReference type="Pfam" id="PF19259">
    <property type="entry name" value="Ty3_capsid"/>
    <property type="match status" value="1"/>
</dbReference>
<name>A0A5N6PRJ4_9ASTR</name>
<comment type="caution">
    <text evidence="11">The sequence shown here is derived from an EMBL/GenBank/DDBJ whole genome shotgun (WGS) entry which is preliminary data.</text>
</comment>